<accession>K4B4J1</accession>
<evidence type="ECO:0000256" key="8">
    <source>
        <dbReference type="ARBA" id="ARBA00022840"/>
    </source>
</evidence>
<protein>
    <recommendedName>
        <fullName evidence="5">Uncharacterized protein ycf15</fullName>
    </recommendedName>
</protein>
<proteinExistence type="inferred from homology"/>
<dbReference type="Gramene" id="Solyc02g011920.1.1">
    <property type="protein sequence ID" value="Solyc02g011920.1.1"/>
    <property type="gene ID" value="Solyc02g011920.1"/>
</dbReference>
<evidence type="ECO:0000256" key="7">
    <source>
        <dbReference type="ARBA" id="ARBA00022741"/>
    </source>
</evidence>
<dbReference type="PANTHER" id="PTHR33078:SF87">
    <property type="entry name" value="YCF2 DOMAIN PROTEIN"/>
    <property type="match status" value="1"/>
</dbReference>
<comment type="function">
    <text evidence="1">Probable ATPase of unknown function. Its presence in a non-photosynthetic plant (Epifagus virginiana) and experiments in tobacco indicate that it has an essential function which is probably not related to photosynthesis.</text>
</comment>
<reference evidence="9" key="2">
    <citation type="submission" date="2015-06" db="UniProtKB">
        <authorList>
            <consortium name="EnsemblPlants"/>
        </authorList>
    </citation>
    <scope>IDENTIFICATION</scope>
    <source>
        <strain evidence="9">cv. Heinz 1706</strain>
    </source>
</reference>
<organism evidence="9">
    <name type="scientific">Solanum lycopersicum</name>
    <name type="common">Tomato</name>
    <name type="synonym">Lycopersicon esculentum</name>
    <dbReference type="NCBI Taxonomy" id="4081"/>
    <lineage>
        <taxon>Eukaryota</taxon>
        <taxon>Viridiplantae</taxon>
        <taxon>Streptophyta</taxon>
        <taxon>Embryophyta</taxon>
        <taxon>Tracheophyta</taxon>
        <taxon>Spermatophyta</taxon>
        <taxon>Magnoliopsida</taxon>
        <taxon>eudicotyledons</taxon>
        <taxon>Gunneridae</taxon>
        <taxon>Pentapetalae</taxon>
        <taxon>asterids</taxon>
        <taxon>lamiids</taxon>
        <taxon>Solanales</taxon>
        <taxon>Solanaceae</taxon>
        <taxon>Solanoideae</taxon>
        <taxon>Solaneae</taxon>
        <taxon>Solanum</taxon>
        <taxon>Solanum subgen. Lycopersicon</taxon>
    </lineage>
</organism>
<dbReference type="PhylomeDB" id="K4B4J1"/>
<name>K4B4J1_SOLLC</name>
<dbReference type="EnsemblPlants" id="Solyc02g011920.1.1">
    <property type="protein sequence ID" value="Solyc02g011920.1.1"/>
    <property type="gene ID" value="Solyc02g011920.1"/>
</dbReference>
<dbReference type="InParanoid" id="K4B4J1"/>
<dbReference type="GO" id="GO:0005524">
    <property type="term" value="F:ATP binding"/>
    <property type="evidence" value="ECO:0007669"/>
    <property type="project" value="UniProtKB-KW"/>
</dbReference>
<evidence type="ECO:0000256" key="1">
    <source>
        <dbReference type="ARBA" id="ARBA00002329"/>
    </source>
</evidence>
<dbReference type="InterPro" id="IPR019645">
    <property type="entry name" value="Uncharacterised_Ycf15"/>
</dbReference>
<keyword evidence="8" id="KW-0067">ATP-binding</keyword>
<evidence type="ECO:0000256" key="2">
    <source>
        <dbReference type="ARBA" id="ARBA00004474"/>
    </source>
</evidence>
<evidence type="ECO:0000256" key="6">
    <source>
        <dbReference type="ARBA" id="ARBA00022640"/>
    </source>
</evidence>
<evidence type="ECO:0000313" key="9">
    <source>
        <dbReference type="EnsemblPlants" id="Solyc02g011920.1.1"/>
    </source>
</evidence>
<comment type="subcellular location">
    <subcellularLocation>
        <location evidence="2">Plastid</location>
    </subcellularLocation>
</comment>
<dbReference type="AlphaFoldDB" id="K4B4J1"/>
<keyword evidence="10" id="KW-1185">Reference proteome</keyword>
<keyword evidence="6" id="KW-0934">Plastid</keyword>
<dbReference type="PaxDb" id="4081-Solyc02g011920.1.1"/>
<dbReference type="PANTHER" id="PTHR33078">
    <property type="entry name" value="PROTEIN YCF2-RELATED"/>
    <property type="match status" value="1"/>
</dbReference>
<evidence type="ECO:0000313" key="10">
    <source>
        <dbReference type="Proteomes" id="UP000004994"/>
    </source>
</evidence>
<evidence type="ECO:0000256" key="5">
    <source>
        <dbReference type="ARBA" id="ARBA00017335"/>
    </source>
</evidence>
<dbReference type="Proteomes" id="UP000004994">
    <property type="component" value="Chromosome 2"/>
</dbReference>
<evidence type="ECO:0000256" key="3">
    <source>
        <dbReference type="ARBA" id="ARBA00009361"/>
    </source>
</evidence>
<evidence type="ECO:0000256" key="4">
    <source>
        <dbReference type="ARBA" id="ARBA00009896"/>
    </source>
</evidence>
<dbReference type="HOGENOM" id="CLU_065255_0_0_1"/>
<comment type="similarity">
    <text evidence="4">Belongs to the ycf15 family.</text>
</comment>
<dbReference type="STRING" id="4081.K4B4J1"/>
<dbReference type="eggNOG" id="ENOG502QRDV">
    <property type="taxonomic scope" value="Eukaryota"/>
</dbReference>
<comment type="similarity">
    <text evidence="3">Belongs to the Ycf2 family.</text>
</comment>
<keyword evidence="7" id="KW-0547">Nucleotide-binding</keyword>
<sequence>MFNTNGFGSITMGSNARDLVQTWDLRSQERSVQDNGIIFYRIGRAIAQNMGSYLYKWYFKHGVSMKILSILLYLLSCSAGSVSQDIRSLSVPDEKNGITSYEIVENNSYLVHGILEVNGSLVGSSRTEKDCSQFDNDRVTLFLRPKPSNPLDMIQKGSWSIHDKIFLYEKYESELEEGEGKRALDPQEDLFNHIVWAPRISCPFGFQFDCIERPNELGIPYWSRSIRGKLIIYDEDEEHQENDSGFLQSATMQYQTRDRSQGIFDSQFIWDPADPLFFLLKDQPSRSVFSHRELFADEEMSRSFLLPKQMLLHLYINNMLLLKHRKIEILDQNTMYGWYELPKQDFLNNKQPVQIFMTKKYCILFRIGPERIRKAGMPMGMYYIVFTR</sequence>
<dbReference type="GO" id="GO:0009536">
    <property type="term" value="C:plastid"/>
    <property type="evidence" value="ECO:0007669"/>
    <property type="project" value="UniProtKB-SubCell"/>
</dbReference>
<reference evidence="9" key="1">
    <citation type="journal article" date="2012" name="Nature">
        <title>The tomato genome sequence provides insights into fleshy fruit evolution.</title>
        <authorList>
            <consortium name="Tomato Genome Consortium"/>
        </authorList>
    </citation>
    <scope>NUCLEOTIDE SEQUENCE [LARGE SCALE GENOMIC DNA]</scope>
    <source>
        <strain evidence="9">cv. Heinz 1706</strain>
    </source>
</reference>
<dbReference type="Pfam" id="PF10705">
    <property type="entry name" value="Ycf15"/>
    <property type="match status" value="1"/>
</dbReference>